<dbReference type="PROSITE" id="PS51257">
    <property type="entry name" value="PROKAR_LIPOPROTEIN"/>
    <property type="match status" value="1"/>
</dbReference>
<dbReference type="Proteomes" id="UP001431131">
    <property type="component" value="Unassembled WGS sequence"/>
</dbReference>
<dbReference type="EMBL" id="JAKTTI010000026">
    <property type="protein sequence ID" value="MCH1626710.1"/>
    <property type="molecule type" value="Genomic_DNA"/>
</dbReference>
<proteinExistence type="predicted"/>
<reference evidence="1" key="1">
    <citation type="submission" date="2022-02" db="EMBL/GenBank/DDBJ databases">
        <title>Fredinandcohnia quinoae sp. nov. isolated from Chenopodium quinoa seeds.</title>
        <authorList>
            <person name="Saati-Santamaria Z."/>
            <person name="Flores-Felix J.D."/>
            <person name="Igual J.M."/>
            <person name="Velazquez E."/>
            <person name="Garcia-Fraile P."/>
            <person name="Martinez-Molina E."/>
        </authorList>
    </citation>
    <scope>NUCLEOTIDE SEQUENCE</scope>
    <source>
        <strain evidence="1">SECRCQ15</strain>
    </source>
</reference>
<keyword evidence="2" id="KW-1185">Reference proteome</keyword>
<organism evidence="1 2">
    <name type="scientific">Fredinandcohnia quinoae</name>
    <dbReference type="NCBI Taxonomy" id="2918902"/>
    <lineage>
        <taxon>Bacteria</taxon>
        <taxon>Bacillati</taxon>
        <taxon>Bacillota</taxon>
        <taxon>Bacilli</taxon>
        <taxon>Bacillales</taxon>
        <taxon>Bacillaceae</taxon>
        <taxon>Fredinandcohnia</taxon>
    </lineage>
</organism>
<dbReference type="AlphaFoldDB" id="A0AAW5EAL4"/>
<evidence type="ECO:0000313" key="1">
    <source>
        <dbReference type="EMBL" id="MCH1626710.1"/>
    </source>
</evidence>
<gene>
    <name evidence="1" type="ORF">MJG50_15330</name>
</gene>
<evidence type="ECO:0000313" key="2">
    <source>
        <dbReference type="Proteomes" id="UP001431131"/>
    </source>
</evidence>
<protein>
    <recommendedName>
        <fullName evidence="3">Lipoprotein</fullName>
    </recommendedName>
</protein>
<accession>A0AAW5EAL4</accession>
<name>A0AAW5EAL4_9BACI</name>
<comment type="caution">
    <text evidence="1">The sequence shown here is derived from an EMBL/GenBank/DDBJ whole genome shotgun (WGS) entry which is preliminary data.</text>
</comment>
<sequence length="123" mass="14295">MRRKMIVFLSICFLFLGVVISSCLLKKDNVKDIIKYDGRNYSNISDADWLEEEIHMYQKGEKIGEIKRNSKLPFLLWNFSATKLPKGTILYNTVGTKEGIVSIIILAETENGDILYYRWLPKE</sequence>
<evidence type="ECO:0008006" key="3">
    <source>
        <dbReference type="Google" id="ProtNLM"/>
    </source>
</evidence>
<dbReference type="RefSeq" id="WP_240256629.1">
    <property type="nucleotide sequence ID" value="NZ_JAKTTI010000026.1"/>
</dbReference>